<evidence type="ECO:0000256" key="1">
    <source>
        <dbReference type="SAM" id="MobiDB-lite"/>
    </source>
</evidence>
<feature type="compositionally biased region" description="Low complexity" evidence="1">
    <location>
        <begin position="9"/>
        <end position="22"/>
    </location>
</feature>
<organism evidence="2 3">
    <name type="scientific">Seminavis robusta</name>
    <dbReference type="NCBI Taxonomy" id="568900"/>
    <lineage>
        <taxon>Eukaryota</taxon>
        <taxon>Sar</taxon>
        <taxon>Stramenopiles</taxon>
        <taxon>Ochrophyta</taxon>
        <taxon>Bacillariophyta</taxon>
        <taxon>Bacillariophyceae</taxon>
        <taxon>Bacillariophycidae</taxon>
        <taxon>Naviculales</taxon>
        <taxon>Naviculaceae</taxon>
        <taxon>Seminavis</taxon>
    </lineage>
</organism>
<dbReference type="EMBL" id="CAICTM010000870">
    <property type="protein sequence ID" value="CAB9517665.1"/>
    <property type="molecule type" value="Genomic_DNA"/>
</dbReference>
<keyword evidence="3" id="KW-1185">Reference proteome</keyword>
<evidence type="ECO:0000313" key="3">
    <source>
        <dbReference type="Proteomes" id="UP001153069"/>
    </source>
</evidence>
<name>A0A9N8EC30_9STRA</name>
<dbReference type="AlphaFoldDB" id="A0A9N8EC30"/>
<evidence type="ECO:0000313" key="2">
    <source>
        <dbReference type="EMBL" id="CAB9517665.1"/>
    </source>
</evidence>
<feature type="region of interest" description="Disordered" evidence="1">
    <location>
        <begin position="153"/>
        <end position="181"/>
    </location>
</feature>
<dbReference type="Proteomes" id="UP001153069">
    <property type="component" value="Unassembled WGS sequence"/>
</dbReference>
<comment type="caution">
    <text evidence="2">The sequence shown here is derived from an EMBL/GenBank/DDBJ whole genome shotgun (WGS) entry which is preliminary data.</text>
</comment>
<gene>
    <name evidence="2" type="ORF">SEMRO_871_G213890.1</name>
</gene>
<feature type="region of interest" description="Disordered" evidence="1">
    <location>
        <begin position="79"/>
        <end position="121"/>
    </location>
</feature>
<feature type="region of interest" description="Disordered" evidence="1">
    <location>
        <begin position="1"/>
        <end position="51"/>
    </location>
</feature>
<proteinExistence type="predicted"/>
<accession>A0A9N8EC30</accession>
<reference evidence="2" key="1">
    <citation type="submission" date="2020-06" db="EMBL/GenBank/DDBJ databases">
        <authorList>
            <consortium name="Plant Systems Biology data submission"/>
        </authorList>
    </citation>
    <scope>NUCLEOTIDE SEQUENCE</scope>
    <source>
        <strain evidence="2">D6</strain>
    </source>
</reference>
<protein>
    <submittedName>
        <fullName evidence="2">Uncharacterized protein</fullName>
    </submittedName>
</protein>
<sequence>MSSYSNLWDSTSTLGDSDTSSSRWETDEVPAFPRPCCAMISPRLPKRQRTLEKKDMIDLMLLTEETHQEDGHDNDMLIAEQPQQQQQEEEPSQALSNVVHQDDDDKPKQQMAPPRLPRRQLTNIVANYGDQARLARMRFQCLVKARVNDTAAGKPFRTNSRSHPQRSSGFIDTTMKRAQTI</sequence>
<feature type="compositionally biased region" description="Polar residues" evidence="1">
    <location>
        <begin position="157"/>
        <end position="181"/>
    </location>
</feature>